<dbReference type="PANTHER" id="PTHR21569">
    <property type="entry name" value="RIBOSOMAL PROTEIN S9"/>
    <property type="match status" value="1"/>
</dbReference>
<keyword evidence="5" id="KW-0496">Mitochondrion</keyword>
<keyword evidence="6" id="KW-0687">Ribonucleoprotein</keyword>
<dbReference type="SUPFAM" id="SSF54211">
    <property type="entry name" value="Ribosomal protein S5 domain 2-like"/>
    <property type="match status" value="1"/>
</dbReference>
<organism evidence="10 11">
    <name type="scientific">Stegodyphus mimosarum</name>
    <name type="common">African social velvet spider</name>
    <dbReference type="NCBI Taxonomy" id="407821"/>
    <lineage>
        <taxon>Eukaryota</taxon>
        <taxon>Metazoa</taxon>
        <taxon>Ecdysozoa</taxon>
        <taxon>Arthropoda</taxon>
        <taxon>Chelicerata</taxon>
        <taxon>Arachnida</taxon>
        <taxon>Araneae</taxon>
        <taxon>Araneomorphae</taxon>
        <taxon>Entelegynae</taxon>
        <taxon>Eresoidea</taxon>
        <taxon>Eresidae</taxon>
        <taxon>Stegodyphus</taxon>
    </lineage>
</organism>
<dbReference type="GO" id="GO:0003723">
    <property type="term" value="F:RNA binding"/>
    <property type="evidence" value="ECO:0007669"/>
    <property type="project" value="TreeGrafter"/>
</dbReference>
<dbReference type="FunFam" id="3.30.230.10:FF:000035">
    <property type="entry name" value="28S ribosomal protein S9, mitochondrial"/>
    <property type="match status" value="1"/>
</dbReference>
<feature type="region of interest" description="Disordered" evidence="9">
    <location>
        <begin position="381"/>
        <end position="403"/>
    </location>
</feature>
<evidence type="ECO:0000313" key="11">
    <source>
        <dbReference type="Proteomes" id="UP000054359"/>
    </source>
</evidence>
<dbReference type="Pfam" id="PF00380">
    <property type="entry name" value="Ribosomal_S9"/>
    <property type="match status" value="1"/>
</dbReference>
<dbReference type="STRING" id="407821.A0A087UUR4"/>
<keyword evidence="4 10" id="KW-0689">Ribosomal protein</keyword>
<reference evidence="10 11" key="1">
    <citation type="submission" date="2013-11" db="EMBL/GenBank/DDBJ databases">
        <title>Genome sequencing of Stegodyphus mimosarum.</title>
        <authorList>
            <person name="Bechsgaard J."/>
        </authorList>
    </citation>
    <scope>NUCLEOTIDE SEQUENCE [LARGE SCALE GENOMIC DNA]</scope>
</reference>
<evidence type="ECO:0000313" key="10">
    <source>
        <dbReference type="EMBL" id="KFM81103.1"/>
    </source>
</evidence>
<evidence type="ECO:0000256" key="9">
    <source>
        <dbReference type="SAM" id="MobiDB-lite"/>
    </source>
</evidence>
<dbReference type="OrthoDB" id="10254627at2759"/>
<feature type="non-terminal residue" evidence="10">
    <location>
        <position position="403"/>
    </location>
</feature>
<evidence type="ECO:0000256" key="3">
    <source>
        <dbReference type="ARBA" id="ARBA00022946"/>
    </source>
</evidence>
<dbReference type="GO" id="GO:0005763">
    <property type="term" value="C:mitochondrial small ribosomal subunit"/>
    <property type="evidence" value="ECO:0007669"/>
    <property type="project" value="TreeGrafter"/>
</dbReference>
<evidence type="ECO:0000256" key="4">
    <source>
        <dbReference type="ARBA" id="ARBA00022980"/>
    </source>
</evidence>
<dbReference type="EMBL" id="KK121735">
    <property type="protein sequence ID" value="KFM81103.1"/>
    <property type="molecule type" value="Genomic_DNA"/>
</dbReference>
<dbReference type="GO" id="GO:0003735">
    <property type="term" value="F:structural constituent of ribosome"/>
    <property type="evidence" value="ECO:0007669"/>
    <property type="project" value="InterPro"/>
</dbReference>
<comment type="similarity">
    <text evidence="2">Belongs to the universal ribosomal protein uS9 family.</text>
</comment>
<dbReference type="InterPro" id="IPR020568">
    <property type="entry name" value="Ribosomal_Su5_D2-typ_SF"/>
</dbReference>
<dbReference type="InterPro" id="IPR014721">
    <property type="entry name" value="Ribsml_uS5_D2-typ_fold_subgr"/>
</dbReference>
<dbReference type="AlphaFoldDB" id="A0A087UUR4"/>
<evidence type="ECO:0000256" key="7">
    <source>
        <dbReference type="ARBA" id="ARBA00039318"/>
    </source>
</evidence>
<evidence type="ECO:0000256" key="6">
    <source>
        <dbReference type="ARBA" id="ARBA00023274"/>
    </source>
</evidence>
<dbReference type="Gene3D" id="3.30.230.10">
    <property type="match status" value="1"/>
</dbReference>
<name>A0A087UUR4_STEMI</name>
<comment type="subcellular location">
    <subcellularLocation>
        <location evidence="1">Mitochondrion</location>
    </subcellularLocation>
</comment>
<dbReference type="GO" id="GO:0006412">
    <property type="term" value="P:translation"/>
    <property type="evidence" value="ECO:0007669"/>
    <property type="project" value="InterPro"/>
</dbReference>
<dbReference type="OMA" id="HHFLFYT"/>
<proteinExistence type="inferred from homology"/>
<evidence type="ECO:0000256" key="5">
    <source>
        <dbReference type="ARBA" id="ARBA00023128"/>
    </source>
</evidence>
<dbReference type="GO" id="GO:0005743">
    <property type="term" value="C:mitochondrial inner membrane"/>
    <property type="evidence" value="ECO:0007669"/>
    <property type="project" value="UniProtKB-ARBA"/>
</dbReference>
<gene>
    <name evidence="10" type="ORF">X975_11136</name>
</gene>
<evidence type="ECO:0000256" key="2">
    <source>
        <dbReference type="ARBA" id="ARBA00005251"/>
    </source>
</evidence>
<keyword evidence="3" id="KW-0809">Transit peptide</keyword>
<accession>A0A087UUR4</accession>
<sequence>MLVSLVKNGMLCRDPVKRSILAVSSVYQTDRYKSNASHEKLPDNIQILKPVSQSSSTAALRVKTISKAMKAYLERSRSHEDFLKVKNEEFEIGRQHLANMMGLEVGDMSQNDIDKAIEYLLPSGLFEKKARPMMKPPIQLYPREKAAQFDVSGRPFSPFFYTGKSNFYEAVHELVTKFHELDAFEDSMIRKGICNPPEETALNLSGGDWFSKEEMQSMFLETLTDAEYDFLVTTLTRLGSHPYSFRSKDIIWKFRKKFPDLADEIIPELMTDENGRPYMEMIGNRKLCQAKVIVRGNGTGKVSINGTDIFYFERLQDREQIMYPLHFTGMLGLVDIEVDVSGVGESAQAGAIRLGLSLCLRSFVPELAEKMRLAGLLTRDRRRKGRKKPGQKGCRAKYTWKKR</sequence>
<protein>
    <recommendedName>
        <fullName evidence="7">Small ribosomal subunit protein uS9m</fullName>
    </recommendedName>
    <alternativeName>
        <fullName evidence="8">28S ribosomal protein S9, mitochondrial</fullName>
    </alternativeName>
</protein>
<dbReference type="InterPro" id="IPR000754">
    <property type="entry name" value="Ribosomal_uS9"/>
</dbReference>
<evidence type="ECO:0000256" key="1">
    <source>
        <dbReference type="ARBA" id="ARBA00004173"/>
    </source>
</evidence>
<dbReference type="PANTHER" id="PTHR21569:SF1">
    <property type="entry name" value="SMALL RIBOSOMAL SUBUNIT PROTEIN US9M"/>
    <property type="match status" value="1"/>
</dbReference>
<dbReference type="Proteomes" id="UP000054359">
    <property type="component" value="Unassembled WGS sequence"/>
</dbReference>
<keyword evidence="11" id="KW-1185">Reference proteome</keyword>
<evidence type="ECO:0000256" key="8">
    <source>
        <dbReference type="ARBA" id="ARBA00076042"/>
    </source>
</evidence>